<keyword evidence="3" id="KW-1185">Reference proteome</keyword>
<keyword evidence="1" id="KW-0472">Membrane</keyword>
<comment type="caution">
    <text evidence="2">The sequence shown here is derived from an EMBL/GenBank/DDBJ whole genome shotgun (WGS) entry which is preliminary data.</text>
</comment>
<evidence type="ECO:0000313" key="3">
    <source>
        <dbReference type="Proteomes" id="UP000481043"/>
    </source>
</evidence>
<feature type="transmembrane region" description="Helical" evidence="1">
    <location>
        <begin position="31"/>
        <end position="50"/>
    </location>
</feature>
<sequence length="118" mass="13124">MTTFFMKVIMCPLIVALSAFILPNVNFANMIQPIIIGLVLAVVGTMMEYLFLKEGTVWLSTFLDFVAATVVVYILGLWMEGAVVTFLGALLVGIFLGISEHFTHLFLVRANKTQKSYQ</sequence>
<keyword evidence="1" id="KW-0812">Transmembrane</keyword>
<evidence type="ECO:0000313" key="2">
    <source>
        <dbReference type="EMBL" id="NEY70488.1"/>
    </source>
</evidence>
<gene>
    <name evidence="2" type="ORF">G4D63_01920</name>
</gene>
<keyword evidence="1" id="KW-1133">Transmembrane helix</keyword>
<proteinExistence type="predicted"/>
<feature type="transmembrane region" description="Helical" evidence="1">
    <location>
        <begin position="84"/>
        <end position="108"/>
    </location>
</feature>
<name>A0A6M0Q5U6_9BACI</name>
<dbReference type="AlphaFoldDB" id="A0A6M0Q5U6"/>
<evidence type="ECO:0008006" key="4">
    <source>
        <dbReference type="Google" id="ProtNLM"/>
    </source>
</evidence>
<organism evidence="2 3">
    <name type="scientific">Bacillus mesophilus</name>
    <dbReference type="NCBI Taxonomy" id="1808955"/>
    <lineage>
        <taxon>Bacteria</taxon>
        <taxon>Bacillati</taxon>
        <taxon>Bacillota</taxon>
        <taxon>Bacilli</taxon>
        <taxon>Bacillales</taxon>
        <taxon>Bacillaceae</taxon>
        <taxon>Bacillus</taxon>
    </lineage>
</organism>
<evidence type="ECO:0000256" key="1">
    <source>
        <dbReference type="SAM" id="Phobius"/>
    </source>
</evidence>
<protein>
    <recommendedName>
        <fullName evidence="4">DUF2512 family protein</fullName>
    </recommendedName>
</protein>
<dbReference type="EMBL" id="JAAIWM010000001">
    <property type="protein sequence ID" value="NEY70488.1"/>
    <property type="molecule type" value="Genomic_DNA"/>
</dbReference>
<accession>A0A6M0Q5U6</accession>
<feature type="transmembrane region" description="Helical" evidence="1">
    <location>
        <begin position="57"/>
        <end position="78"/>
    </location>
</feature>
<dbReference type="Proteomes" id="UP000481043">
    <property type="component" value="Unassembled WGS sequence"/>
</dbReference>
<reference evidence="2 3" key="1">
    <citation type="submission" date="2020-02" db="EMBL/GenBank/DDBJ databases">
        <title>Bacillus aquiflavi sp. nov., isolated from yellow water of strong flavor Chinese baijiu in Yibin region of China.</title>
        <authorList>
            <person name="Xie J."/>
        </authorList>
    </citation>
    <scope>NUCLEOTIDE SEQUENCE [LARGE SCALE GENOMIC DNA]</scope>
    <source>
        <strain evidence="2 3">SA4</strain>
    </source>
</reference>
<dbReference type="RefSeq" id="WP_163177139.1">
    <property type="nucleotide sequence ID" value="NZ_JAAIWM010000001.1"/>
</dbReference>